<feature type="chain" id="PRO_5009133452" description="GOLD domain-containing protein" evidence="2">
    <location>
        <begin position="24"/>
        <end position="300"/>
    </location>
</feature>
<keyword evidence="1" id="KW-0472">Membrane</keyword>
<reference evidence="4 5" key="1">
    <citation type="journal article" date="2016" name="Proc. Natl. Acad. Sci. U.S.A.">
        <title>Comparative genomics of biotechnologically important yeasts.</title>
        <authorList>
            <person name="Riley R."/>
            <person name="Haridas S."/>
            <person name="Wolfe K.H."/>
            <person name="Lopes M.R."/>
            <person name="Hittinger C.T."/>
            <person name="Goeker M."/>
            <person name="Salamov A.A."/>
            <person name="Wisecaver J.H."/>
            <person name="Long T.M."/>
            <person name="Calvey C.H."/>
            <person name="Aerts A.L."/>
            <person name="Barry K.W."/>
            <person name="Choi C."/>
            <person name="Clum A."/>
            <person name="Coughlan A.Y."/>
            <person name="Deshpande S."/>
            <person name="Douglass A.P."/>
            <person name="Hanson S.J."/>
            <person name="Klenk H.-P."/>
            <person name="LaButti K.M."/>
            <person name="Lapidus A."/>
            <person name="Lindquist E.A."/>
            <person name="Lipzen A.M."/>
            <person name="Meier-Kolthoff J.P."/>
            <person name="Ohm R.A."/>
            <person name="Otillar R.P."/>
            <person name="Pangilinan J.L."/>
            <person name="Peng Y."/>
            <person name="Rokas A."/>
            <person name="Rosa C.A."/>
            <person name="Scheuner C."/>
            <person name="Sibirny A.A."/>
            <person name="Slot J.C."/>
            <person name="Stielow J.B."/>
            <person name="Sun H."/>
            <person name="Kurtzman C.P."/>
            <person name="Blackwell M."/>
            <person name="Grigoriev I.V."/>
            <person name="Jeffries T.W."/>
        </authorList>
    </citation>
    <scope>NUCLEOTIDE SEQUENCE [LARGE SCALE GENOMIC DNA]</scope>
    <source>
        <strain evidence="4 5">NRRL Y-2026</strain>
    </source>
</reference>
<keyword evidence="2" id="KW-0732">Signal</keyword>
<dbReference type="EMBL" id="KV454002">
    <property type="protein sequence ID" value="ODQ48172.1"/>
    <property type="molecule type" value="Genomic_DNA"/>
</dbReference>
<name>A0A1E3NQ48_9ASCO</name>
<proteinExistence type="predicted"/>
<keyword evidence="1" id="KW-1133">Transmembrane helix</keyword>
<feature type="signal peptide" evidence="2">
    <location>
        <begin position="1"/>
        <end position="23"/>
    </location>
</feature>
<dbReference type="STRING" id="763406.A0A1E3NQ48"/>
<organism evidence="4 5">
    <name type="scientific">Pichia membranifaciens NRRL Y-2026</name>
    <dbReference type="NCBI Taxonomy" id="763406"/>
    <lineage>
        <taxon>Eukaryota</taxon>
        <taxon>Fungi</taxon>
        <taxon>Dikarya</taxon>
        <taxon>Ascomycota</taxon>
        <taxon>Saccharomycotina</taxon>
        <taxon>Pichiomycetes</taxon>
        <taxon>Pichiales</taxon>
        <taxon>Pichiaceae</taxon>
        <taxon>Pichia</taxon>
    </lineage>
</organism>
<dbReference type="InterPro" id="IPR009038">
    <property type="entry name" value="GOLD_dom"/>
</dbReference>
<keyword evidence="5" id="KW-1185">Reference proteome</keyword>
<evidence type="ECO:0000313" key="5">
    <source>
        <dbReference type="Proteomes" id="UP000094455"/>
    </source>
</evidence>
<dbReference type="OrthoDB" id="3993898at2759"/>
<dbReference type="RefSeq" id="XP_019019285.1">
    <property type="nucleotide sequence ID" value="XM_019159747.1"/>
</dbReference>
<evidence type="ECO:0000259" key="3">
    <source>
        <dbReference type="SMART" id="SM01190"/>
    </source>
</evidence>
<dbReference type="Proteomes" id="UP000094455">
    <property type="component" value="Unassembled WGS sequence"/>
</dbReference>
<evidence type="ECO:0000256" key="1">
    <source>
        <dbReference type="SAM" id="Phobius"/>
    </source>
</evidence>
<gene>
    <name evidence="4" type="ORF">PICMEDRAFT_11090</name>
</gene>
<feature type="domain" description="GOLD" evidence="3">
    <location>
        <begin position="92"/>
        <end position="295"/>
    </location>
</feature>
<dbReference type="Pfam" id="PF01105">
    <property type="entry name" value="EMP24_GP25L"/>
    <property type="match status" value="1"/>
</dbReference>
<evidence type="ECO:0000313" key="4">
    <source>
        <dbReference type="EMBL" id="ODQ48172.1"/>
    </source>
</evidence>
<sequence>MTAAVRTLLLALVFFFCMDSILAVKLGMQIPPNPNGDNDLLTDIYLLHHEIYGMDDGSNNHQREDLAFQKKLERLNAKLQKIVTNYLISNSCLRYYLSDHINCSQIGTDPQTSESVMLAFKFDFSSDYQIDSRIQKLNLNVLDKNANTLRRINSINQESLRVLVDYPLTEKTPEFCNEQYFDVCFENLKHDKSWSSRPSTVEAMMEIEFGVEALSERYKQSTQLIDDIAHRLEKVGEELDAVVFQLQRNLETSEPALRNKNEDTLDKYMRLFILTFMIYLIANFGQMLWLYKYLKNHGLL</sequence>
<protein>
    <recommendedName>
        <fullName evidence="3">GOLD domain-containing protein</fullName>
    </recommendedName>
</protein>
<dbReference type="GeneID" id="30176434"/>
<dbReference type="SMART" id="SM01190">
    <property type="entry name" value="EMP24_GP25L"/>
    <property type="match status" value="1"/>
</dbReference>
<feature type="transmembrane region" description="Helical" evidence="1">
    <location>
        <begin position="268"/>
        <end position="291"/>
    </location>
</feature>
<accession>A0A1E3NQ48</accession>
<evidence type="ECO:0000256" key="2">
    <source>
        <dbReference type="SAM" id="SignalP"/>
    </source>
</evidence>
<dbReference type="AlphaFoldDB" id="A0A1E3NQ48"/>
<keyword evidence="1" id="KW-0812">Transmembrane</keyword>